<feature type="region of interest" description="Disordered" evidence="2">
    <location>
        <begin position="514"/>
        <end position="535"/>
    </location>
</feature>
<organism evidence="4 5">
    <name type="scientific">Aromia moschata</name>
    <dbReference type="NCBI Taxonomy" id="1265417"/>
    <lineage>
        <taxon>Eukaryota</taxon>
        <taxon>Metazoa</taxon>
        <taxon>Ecdysozoa</taxon>
        <taxon>Arthropoda</taxon>
        <taxon>Hexapoda</taxon>
        <taxon>Insecta</taxon>
        <taxon>Pterygota</taxon>
        <taxon>Neoptera</taxon>
        <taxon>Endopterygota</taxon>
        <taxon>Coleoptera</taxon>
        <taxon>Polyphaga</taxon>
        <taxon>Cucujiformia</taxon>
        <taxon>Chrysomeloidea</taxon>
        <taxon>Cerambycidae</taxon>
        <taxon>Cerambycinae</taxon>
        <taxon>Callichromatini</taxon>
        <taxon>Aromia</taxon>
    </lineage>
</organism>
<evidence type="ECO:0000256" key="2">
    <source>
        <dbReference type="SAM" id="MobiDB-lite"/>
    </source>
</evidence>
<keyword evidence="1" id="KW-0175">Coiled coil</keyword>
<dbReference type="PROSITE" id="PS50913">
    <property type="entry name" value="GRIP"/>
    <property type="match status" value="1"/>
</dbReference>
<name>A0AAV8YRD9_9CUCU</name>
<keyword evidence="5" id="KW-1185">Reference proteome</keyword>
<evidence type="ECO:0000256" key="1">
    <source>
        <dbReference type="SAM" id="Coils"/>
    </source>
</evidence>
<proteinExistence type="predicted"/>
<dbReference type="AlphaFoldDB" id="A0AAV8YRD9"/>
<dbReference type="EMBL" id="JAPWTK010000055">
    <property type="protein sequence ID" value="KAJ8953578.1"/>
    <property type="molecule type" value="Genomic_DNA"/>
</dbReference>
<protein>
    <recommendedName>
        <fullName evidence="3">GRIP domain-containing protein</fullName>
    </recommendedName>
</protein>
<accession>A0AAV8YRD9</accession>
<feature type="region of interest" description="Disordered" evidence="2">
    <location>
        <begin position="348"/>
        <end position="369"/>
    </location>
</feature>
<feature type="domain" description="GRIP" evidence="3">
    <location>
        <begin position="620"/>
        <end position="668"/>
    </location>
</feature>
<feature type="compositionally biased region" description="Low complexity" evidence="2">
    <location>
        <begin position="200"/>
        <end position="231"/>
    </location>
</feature>
<reference evidence="4" key="1">
    <citation type="journal article" date="2023" name="Insect Mol. Biol.">
        <title>Genome sequencing provides insights into the evolution of gene families encoding plant cell wall-degrading enzymes in longhorned beetles.</title>
        <authorList>
            <person name="Shin N.R."/>
            <person name="Okamura Y."/>
            <person name="Kirsch R."/>
            <person name="Pauchet Y."/>
        </authorList>
    </citation>
    <scope>NUCLEOTIDE SEQUENCE</scope>
    <source>
        <strain evidence="4">AMC_N1</strain>
    </source>
</reference>
<dbReference type="Proteomes" id="UP001162162">
    <property type="component" value="Unassembled WGS sequence"/>
</dbReference>
<feature type="compositionally biased region" description="Basic and acidic residues" evidence="2">
    <location>
        <begin position="177"/>
        <end position="186"/>
    </location>
</feature>
<dbReference type="Pfam" id="PF01465">
    <property type="entry name" value="GRIP"/>
    <property type="match status" value="1"/>
</dbReference>
<comment type="caution">
    <text evidence="4">The sequence shown here is derived from an EMBL/GenBank/DDBJ whole genome shotgun (WGS) entry which is preliminary data.</text>
</comment>
<evidence type="ECO:0000313" key="4">
    <source>
        <dbReference type="EMBL" id="KAJ8953578.1"/>
    </source>
</evidence>
<evidence type="ECO:0000259" key="3">
    <source>
        <dbReference type="PROSITE" id="PS50913"/>
    </source>
</evidence>
<dbReference type="InterPro" id="IPR000237">
    <property type="entry name" value="GRIP_dom"/>
</dbReference>
<feature type="region of interest" description="Disordered" evidence="2">
    <location>
        <begin position="158"/>
        <end position="231"/>
    </location>
</feature>
<sequence length="671" mass="74651">TNIQPNAQRKKMGAIMFSHSTPVTPTVAPKSADSKTKIPVPASPTPLRRQGSLRSRHDGDLCRRLSYTPPSLQRRRPRRGTGTHHGSRDANHGSRDANHGSRDANHGSRDANHGSRDANHGSRDANHGSRDSNRQGRSAARAHGVGGAVLRRVHSFMERGEQRAGNGGGGGGYATTRRPDHVKIEPRSPGALKGATTPQSPSRIRSLSLSLSNTRLQSSPKSPSVVTTSPSNRIHQEARNFSTSHLDCWDSESVTSIGSSVASCEHVPVARNGTTFSGRSMKYVFHCNQHAGATGEDYLTPTQRAHRQVKKLKYLLQQAKKDLEQKDSDILKLTKEVVELRLYKAALNSPEDKSNSSDAVTVRENTSEDVTPLEAGIPNHVINEMSGSCADSGHFEDCTNSSVHSKDSVLFDDHRSPYKLKLVETSDKGVTADISGSQEEERHKLIMEYEKRLQELVRTHEDESYQMKQKHNDKVEELLQRITDINTRYWQLVPELETAKDRIKELEQQLEEASKKLEEQEQEAKETSDVLTKKQGEASVKESVVVELAHQNPSRVSVPELLQELQVTKNELENIKDVEYASTSNNLQPLLSAKEALSLWVLGARKAMYRQLMEAKSKNKIDPEITLQFLKSAIYYFLTDKENSQGHLKAIQSILGFSANEILNIDKARFT</sequence>
<feature type="coiled-coil region" evidence="1">
    <location>
        <begin position="309"/>
        <end position="336"/>
    </location>
</feature>
<gene>
    <name evidence="4" type="ORF">NQ318_003000</name>
</gene>
<feature type="compositionally biased region" description="Basic and acidic residues" evidence="2">
    <location>
        <begin position="86"/>
        <end position="134"/>
    </location>
</feature>
<feature type="non-terminal residue" evidence="4">
    <location>
        <position position="1"/>
    </location>
</feature>
<evidence type="ECO:0000313" key="5">
    <source>
        <dbReference type="Proteomes" id="UP001162162"/>
    </source>
</evidence>
<feature type="region of interest" description="Disordered" evidence="2">
    <location>
        <begin position="1"/>
        <end position="146"/>
    </location>
</feature>
<feature type="compositionally biased region" description="Basic residues" evidence="2">
    <location>
        <begin position="73"/>
        <end position="82"/>
    </location>
</feature>